<reference evidence="1" key="1">
    <citation type="submission" date="2024-07" db="EMBL/GenBank/DDBJ databases">
        <title>Complete genome sequences of cellulolytic bacteria, Kitasatospora sp. CMC57 and Streptomyces sp. CMC78, isolated from Japanese agricultural soil.</title>
        <authorList>
            <person name="Hashimoto T."/>
            <person name="Ito M."/>
            <person name="Iwamoto M."/>
            <person name="Fukahori D."/>
            <person name="Shoda T."/>
            <person name="Sakoda M."/>
            <person name="Morohoshi T."/>
            <person name="Mitsuboshi M."/>
            <person name="Nishizawa T."/>
        </authorList>
    </citation>
    <scope>NUCLEOTIDE SEQUENCE</scope>
    <source>
        <strain evidence="1">CMC78</strain>
    </source>
</reference>
<dbReference type="KEGG" id="stcm:SCMC78_46100"/>
<gene>
    <name evidence="1" type="ORF">SCMC78_46100</name>
</gene>
<protein>
    <submittedName>
        <fullName evidence="1">Uncharacterized protein</fullName>
    </submittedName>
</protein>
<accession>A0AB33KMD4</accession>
<organism evidence="1">
    <name type="scientific">Streptomyces sp. CMC78</name>
    <dbReference type="NCBI Taxonomy" id="3231512"/>
    <lineage>
        <taxon>Bacteria</taxon>
        <taxon>Bacillati</taxon>
        <taxon>Actinomycetota</taxon>
        <taxon>Actinomycetes</taxon>
        <taxon>Kitasatosporales</taxon>
        <taxon>Streptomycetaceae</taxon>
        <taxon>Streptomyces</taxon>
    </lineage>
</organism>
<dbReference type="EMBL" id="AP035884">
    <property type="protein sequence ID" value="BFP54803.1"/>
    <property type="molecule type" value="Genomic_DNA"/>
</dbReference>
<evidence type="ECO:0000313" key="1">
    <source>
        <dbReference type="EMBL" id="BFP54803.1"/>
    </source>
</evidence>
<dbReference type="AlphaFoldDB" id="A0AB33KMD4"/>
<proteinExistence type="predicted"/>
<sequence length="72" mass="7621">MVIELTHRRHDLAAPLGPGLDLKPTPVRTADRPAVHACPSSPFVTVRVTACAAVCVAAADVRKTVRVPLATR</sequence>
<name>A0AB33KMD4_9ACTN</name>